<feature type="binding site" evidence="18">
    <location>
        <position position="161"/>
    </location>
    <ligand>
        <name>(6S)-NADPHX</name>
        <dbReference type="ChEBI" id="CHEBI:64076"/>
    </ligand>
</feature>
<evidence type="ECO:0000256" key="5">
    <source>
        <dbReference type="ARBA" id="ARBA00022723"/>
    </source>
</evidence>
<evidence type="ECO:0000256" key="17">
    <source>
        <dbReference type="HAMAP-Rule" id="MF_01965"/>
    </source>
</evidence>
<keyword evidence="13" id="KW-0511">Multifunctional enzyme</keyword>
<evidence type="ECO:0000313" key="23">
    <source>
        <dbReference type="Proteomes" id="UP000292136"/>
    </source>
</evidence>
<protein>
    <recommendedName>
        <fullName evidence="19">Bifunctional NAD(P)H-hydrate repair enzyme</fullName>
    </recommendedName>
    <alternativeName>
        <fullName evidence="19">Nicotinamide nucleotide repair protein</fullName>
    </alternativeName>
    <domain>
        <recommendedName>
            <fullName evidence="19">ADP-dependent (S)-NAD(P)H-hydrate dehydratase</fullName>
            <ecNumber evidence="19">4.2.1.136</ecNumber>
        </recommendedName>
        <alternativeName>
            <fullName evidence="19">ADP-dependent NAD(P)HX dehydratase</fullName>
        </alternativeName>
    </domain>
    <domain>
        <recommendedName>
            <fullName evidence="19">NAD(P)H-hydrate epimerase</fullName>
            <ecNumber evidence="19">5.1.99.6</ecNumber>
        </recommendedName>
    </domain>
</protein>
<feature type="domain" description="YjeF C-terminal" evidence="20">
    <location>
        <begin position="226"/>
        <end position="497"/>
    </location>
</feature>
<feature type="binding site" evidence="17">
    <location>
        <begin position="407"/>
        <end position="411"/>
    </location>
    <ligand>
        <name>AMP</name>
        <dbReference type="ChEBI" id="CHEBI:456215"/>
    </ligand>
</feature>
<evidence type="ECO:0000256" key="14">
    <source>
        <dbReference type="ARBA" id="ARBA00025153"/>
    </source>
</evidence>
<organism evidence="22 23">
    <name type="scientific">Azospira oryzae</name>
    <dbReference type="NCBI Taxonomy" id="146939"/>
    <lineage>
        <taxon>Bacteria</taxon>
        <taxon>Pseudomonadati</taxon>
        <taxon>Pseudomonadota</taxon>
        <taxon>Betaproteobacteria</taxon>
        <taxon>Rhodocyclales</taxon>
        <taxon>Rhodocyclaceae</taxon>
        <taxon>Azospira</taxon>
    </lineage>
</organism>
<comment type="catalytic activity">
    <reaction evidence="16 17 19">
        <text>(6S)-NADPHX + ADP = AMP + phosphate + NADPH + H(+)</text>
        <dbReference type="Rhea" id="RHEA:32235"/>
        <dbReference type="ChEBI" id="CHEBI:15378"/>
        <dbReference type="ChEBI" id="CHEBI:43474"/>
        <dbReference type="ChEBI" id="CHEBI:57783"/>
        <dbReference type="ChEBI" id="CHEBI:64076"/>
        <dbReference type="ChEBI" id="CHEBI:456215"/>
        <dbReference type="ChEBI" id="CHEBI:456216"/>
        <dbReference type="EC" id="4.2.1.136"/>
    </reaction>
</comment>
<dbReference type="HAMAP" id="MF_01965">
    <property type="entry name" value="NADHX_dehydratase"/>
    <property type="match status" value="1"/>
</dbReference>
<dbReference type="PANTHER" id="PTHR12592">
    <property type="entry name" value="ATP-DEPENDENT (S)-NAD(P)H-HYDRATE DEHYDRATASE FAMILY MEMBER"/>
    <property type="match status" value="1"/>
</dbReference>
<feature type="binding site" evidence="18">
    <location>
        <position position="164"/>
    </location>
    <ligand>
        <name>K(+)</name>
        <dbReference type="ChEBI" id="CHEBI:29103"/>
    </ligand>
</feature>
<comment type="similarity">
    <text evidence="17">Belongs to the NnrD/CARKD family.</text>
</comment>
<evidence type="ECO:0000256" key="13">
    <source>
        <dbReference type="ARBA" id="ARBA00023268"/>
    </source>
</evidence>
<keyword evidence="6 17" id="KW-0547">Nucleotide-binding</keyword>
<keyword evidence="9 18" id="KW-0630">Potassium</keyword>
<dbReference type="Proteomes" id="UP000292136">
    <property type="component" value="Unassembled WGS sequence"/>
</dbReference>
<comment type="subunit">
    <text evidence="17">Homotetramer.</text>
</comment>
<dbReference type="HAMAP" id="MF_01966">
    <property type="entry name" value="NADHX_epimerase"/>
    <property type="match status" value="1"/>
</dbReference>
<feature type="binding site" evidence="18">
    <location>
        <position position="124"/>
    </location>
    <ligand>
        <name>K(+)</name>
        <dbReference type="ChEBI" id="CHEBI:29103"/>
    </ligand>
</feature>
<evidence type="ECO:0000256" key="6">
    <source>
        <dbReference type="ARBA" id="ARBA00022741"/>
    </source>
</evidence>
<dbReference type="InterPro" id="IPR004443">
    <property type="entry name" value="YjeF_N_dom"/>
</dbReference>
<comment type="similarity">
    <text evidence="4 19">In the C-terminal section; belongs to the NnrD/CARKD family.</text>
</comment>
<dbReference type="Gene3D" id="3.40.1190.20">
    <property type="match status" value="1"/>
</dbReference>
<comment type="cofactor">
    <cofactor evidence="17">
        <name>Mg(2+)</name>
        <dbReference type="ChEBI" id="CHEBI:18420"/>
    </cofactor>
</comment>
<comment type="catalytic activity">
    <reaction evidence="1 18 19">
        <text>(6R)-NADHX = (6S)-NADHX</text>
        <dbReference type="Rhea" id="RHEA:32215"/>
        <dbReference type="ChEBI" id="CHEBI:64074"/>
        <dbReference type="ChEBI" id="CHEBI:64075"/>
        <dbReference type="EC" id="5.1.99.6"/>
    </reaction>
</comment>
<comment type="function">
    <text evidence="17">Catalyzes the dehydration of the S-form of NAD(P)HX at the expense of ADP, which is converted to AMP. Together with NAD(P)HX epimerase, which catalyzes the epimerization of the S- and R-forms, the enzyme allows the repair of both epimers of NAD(P)HX, a damaged form of NAD(P)H that is a result of enzymatic or heat-dependent hydration.</text>
</comment>
<keyword evidence="12 17" id="KW-0456">Lyase</keyword>
<feature type="binding site" evidence="17">
    <location>
        <position position="436"/>
    </location>
    <ligand>
        <name>AMP</name>
        <dbReference type="ChEBI" id="CHEBI:456215"/>
    </ligand>
</feature>
<dbReference type="InterPro" id="IPR029056">
    <property type="entry name" value="Ribokinase-like"/>
</dbReference>
<name>A0ABY0IUZ1_9RHOO</name>
<sequence>MTATLTPPPPALPLYRSQGLRALEAAAGKQPLMERAGLAAADLAASLCRPGPLLVLAGPGNNGGDAYVAARHLQARFFAVQVVAWDDGQRAPADARAARQAFLEAGGAILDAIPPCPRWGLVLDGLFGIGLQRPLSGAYADAVAAANHLAERDHCPLLALDCPSGLDADSGRALGPAIRASHTLTFIAHKPGLLTLDGPDHCGALHLAALELDAPALVPADGWSIGREHFAAHLQPRRRNSHKGSYGSAGILGGAAGMVGAALLAGRAALLLGCGRVFVGLADRHGPAFDLQQAELMLRPAAALEAAPLTALAVGPGLGQAPEVREFLSRAITGPLPLVLDADALNLLAADPTLAQALATRQAPRLLTPHPAEAARLLGTEVAPVQADRIGAATQLAEQFGAWVALKGAGTVVAAPDGRWWINTSGNPGQAAAGQGDVLTGMTVALLAQGWEPGAALLGAVHLHGAAADTLPGTGVGPIGLTASETAVAARALFNAWCRTAV</sequence>
<feature type="binding site" evidence="17">
    <location>
        <position position="261"/>
    </location>
    <ligand>
        <name>(6S)-NADPHX</name>
        <dbReference type="ChEBI" id="CHEBI:64076"/>
    </ligand>
</feature>
<dbReference type="Gene3D" id="3.40.50.10260">
    <property type="entry name" value="YjeF N-terminal domain"/>
    <property type="match status" value="1"/>
</dbReference>
<evidence type="ECO:0000256" key="4">
    <source>
        <dbReference type="ARBA" id="ARBA00009524"/>
    </source>
</evidence>
<keyword evidence="10 17" id="KW-0520">NAD</keyword>
<feature type="binding site" evidence="18">
    <location>
        <begin position="128"/>
        <end position="134"/>
    </location>
    <ligand>
        <name>(6S)-NADPHX</name>
        <dbReference type="ChEBI" id="CHEBI:64076"/>
    </ligand>
</feature>
<feature type="binding site" evidence="18">
    <location>
        <position position="62"/>
    </location>
    <ligand>
        <name>K(+)</name>
        <dbReference type="ChEBI" id="CHEBI:29103"/>
    </ligand>
</feature>
<comment type="function">
    <text evidence="18">Catalyzes the epimerization of the S- and R-forms of NAD(P)HX, a damaged form of NAD(P)H that is a result of enzymatic or heat-dependent hydration. This is a prerequisite for the S-specific NAD(P)H-hydrate dehydratase to allow the repair of both epimers of NAD(P)HX.</text>
</comment>
<evidence type="ECO:0000256" key="3">
    <source>
        <dbReference type="ARBA" id="ARBA00006001"/>
    </source>
</evidence>
<evidence type="ECO:0000256" key="11">
    <source>
        <dbReference type="ARBA" id="ARBA00023235"/>
    </source>
</evidence>
<evidence type="ECO:0000313" key="22">
    <source>
        <dbReference type="EMBL" id="RZT90104.1"/>
    </source>
</evidence>
<dbReference type="NCBIfam" id="TIGR00196">
    <property type="entry name" value="yjeF_cterm"/>
    <property type="match status" value="1"/>
</dbReference>
<dbReference type="RefSeq" id="WP_130458659.1">
    <property type="nucleotide sequence ID" value="NZ_SHKM01000001.1"/>
</dbReference>
<comment type="similarity">
    <text evidence="3 19">In the N-terminal section; belongs to the NnrE/AIBP family.</text>
</comment>
<dbReference type="EC" id="5.1.99.6" evidence="19"/>
<comment type="function">
    <text evidence="14 19">Bifunctional enzyme that catalyzes the epimerization of the S- and R-forms of NAD(P)HX and the dehydration of the S-form of NAD(P)HX at the expense of ADP, which is converted to AMP. This allows the repair of both epimers of NAD(P)HX, a damaged form of NAD(P)H that is a result of enzymatic or heat-dependent hydration.</text>
</comment>
<comment type="catalytic activity">
    <reaction evidence="15 17 19">
        <text>(6S)-NADHX + ADP = AMP + phosphate + NADH + H(+)</text>
        <dbReference type="Rhea" id="RHEA:32223"/>
        <dbReference type="ChEBI" id="CHEBI:15378"/>
        <dbReference type="ChEBI" id="CHEBI:43474"/>
        <dbReference type="ChEBI" id="CHEBI:57945"/>
        <dbReference type="ChEBI" id="CHEBI:64074"/>
        <dbReference type="ChEBI" id="CHEBI:456215"/>
        <dbReference type="ChEBI" id="CHEBI:456216"/>
        <dbReference type="EC" id="4.2.1.136"/>
    </reaction>
</comment>
<dbReference type="InterPro" id="IPR030677">
    <property type="entry name" value="Nnr"/>
</dbReference>
<evidence type="ECO:0000256" key="1">
    <source>
        <dbReference type="ARBA" id="ARBA00000013"/>
    </source>
</evidence>
<evidence type="ECO:0000256" key="9">
    <source>
        <dbReference type="ARBA" id="ARBA00022958"/>
    </source>
</evidence>
<dbReference type="Pfam" id="PF03853">
    <property type="entry name" value="YjeF_N"/>
    <property type="match status" value="1"/>
</dbReference>
<evidence type="ECO:0000256" key="10">
    <source>
        <dbReference type="ARBA" id="ARBA00023027"/>
    </source>
</evidence>
<keyword evidence="7 17" id="KW-0067">ATP-binding</keyword>
<dbReference type="PROSITE" id="PS51385">
    <property type="entry name" value="YJEF_N"/>
    <property type="match status" value="1"/>
</dbReference>
<evidence type="ECO:0000256" key="2">
    <source>
        <dbReference type="ARBA" id="ARBA00000909"/>
    </source>
</evidence>
<comment type="catalytic activity">
    <reaction evidence="2 18 19">
        <text>(6R)-NADPHX = (6S)-NADPHX</text>
        <dbReference type="Rhea" id="RHEA:32227"/>
        <dbReference type="ChEBI" id="CHEBI:64076"/>
        <dbReference type="ChEBI" id="CHEBI:64077"/>
        <dbReference type="EC" id="5.1.99.6"/>
    </reaction>
</comment>
<dbReference type="SUPFAM" id="SSF64153">
    <property type="entry name" value="YjeF N-terminal domain-like"/>
    <property type="match status" value="1"/>
</dbReference>
<keyword evidence="23" id="KW-1185">Reference proteome</keyword>
<evidence type="ECO:0000256" key="7">
    <source>
        <dbReference type="ARBA" id="ARBA00022840"/>
    </source>
</evidence>
<accession>A0ABY0IUZ1</accession>
<evidence type="ECO:0000256" key="15">
    <source>
        <dbReference type="ARBA" id="ARBA00048238"/>
    </source>
</evidence>
<dbReference type="CDD" id="cd01171">
    <property type="entry name" value="YXKO-related"/>
    <property type="match status" value="1"/>
</dbReference>
<dbReference type="NCBIfam" id="TIGR00197">
    <property type="entry name" value="yjeF_nterm"/>
    <property type="match status" value="1"/>
</dbReference>
<dbReference type="EC" id="4.2.1.136" evidence="19"/>
<keyword evidence="11 18" id="KW-0413">Isomerase</keyword>
<feature type="binding site" evidence="17">
    <location>
        <position position="370"/>
    </location>
    <ligand>
        <name>(6S)-NADPHX</name>
        <dbReference type="ChEBI" id="CHEBI:64076"/>
    </ligand>
</feature>
<evidence type="ECO:0000256" key="12">
    <source>
        <dbReference type="ARBA" id="ARBA00023239"/>
    </source>
</evidence>
<comment type="cofactor">
    <cofactor evidence="18 19">
        <name>K(+)</name>
        <dbReference type="ChEBI" id="CHEBI:29103"/>
    </cofactor>
    <text evidence="18 19">Binds 1 potassium ion per subunit.</text>
</comment>
<dbReference type="InterPro" id="IPR000631">
    <property type="entry name" value="CARKD"/>
</dbReference>
<evidence type="ECO:0000256" key="8">
    <source>
        <dbReference type="ARBA" id="ARBA00022857"/>
    </source>
</evidence>
<dbReference type="Pfam" id="PF01256">
    <property type="entry name" value="Carb_kinase"/>
    <property type="match status" value="1"/>
</dbReference>
<feature type="domain" description="YjeF N-terminal" evidence="21">
    <location>
        <begin position="20"/>
        <end position="218"/>
    </location>
</feature>
<evidence type="ECO:0000256" key="18">
    <source>
        <dbReference type="HAMAP-Rule" id="MF_01966"/>
    </source>
</evidence>
<feature type="binding site" evidence="17">
    <location>
        <position position="317"/>
    </location>
    <ligand>
        <name>(6S)-NADPHX</name>
        <dbReference type="ChEBI" id="CHEBI:64076"/>
    </ligand>
</feature>
<gene>
    <name evidence="18" type="primary">nnrE</name>
    <name evidence="17" type="synonym">nnrD</name>
    <name evidence="22" type="ORF">EV678_0915</name>
</gene>
<dbReference type="PROSITE" id="PS51383">
    <property type="entry name" value="YJEF_C_3"/>
    <property type="match status" value="1"/>
</dbReference>
<dbReference type="InterPro" id="IPR036652">
    <property type="entry name" value="YjeF_N_dom_sf"/>
</dbReference>
<dbReference type="EMBL" id="SHKM01000001">
    <property type="protein sequence ID" value="RZT90104.1"/>
    <property type="molecule type" value="Genomic_DNA"/>
</dbReference>
<evidence type="ECO:0000259" key="21">
    <source>
        <dbReference type="PROSITE" id="PS51385"/>
    </source>
</evidence>
<evidence type="ECO:0000256" key="19">
    <source>
        <dbReference type="PIRNR" id="PIRNR017184"/>
    </source>
</evidence>
<keyword evidence="8 17" id="KW-0521">NADP</keyword>
<keyword evidence="5 18" id="KW-0479">Metal-binding</keyword>
<comment type="similarity">
    <text evidence="18">Belongs to the NnrE/AIBP family.</text>
</comment>
<feature type="binding site" evidence="18">
    <location>
        <begin position="61"/>
        <end position="65"/>
    </location>
    <ligand>
        <name>(6S)-NADPHX</name>
        <dbReference type="ChEBI" id="CHEBI:64076"/>
    </ligand>
</feature>
<proteinExistence type="inferred from homology"/>
<evidence type="ECO:0000256" key="16">
    <source>
        <dbReference type="ARBA" id="ARBA00049209"/>
    </source>
</evidence>
<dbReference type="PANTHER" id="PTHR12592:SF0">
    <property type="entry name" value="ATP-DEPENDENT (S)-NAD(P)H-HYDRATE DEHYDRATASE"/>
    <property type="match status" value="1"/>
</dbReference>
<feature type="binding site" evidence="17">
    <location>
        <position position="437"/>
    </location>
    <ligand>
        <name>(6S)-NADPHX</name>
        <dbReference type="ChEBI" id="CHEBI:64076"/>
    </ligand>
</feature>
<evidence type="ECO:0000259" key="20">
    <source>
        <dbReference type="PROSITE" id="PS51383"/>
    </source>
</evidence>
<feature type="binding site" evidence="18">
    <location>
        <position position="139"/>
    </location>
    <ligand>
        <name>(6S)-NADPHX</name>
        <dbReference type="ChEBI" id="CHEBI:64076"/>
    </ligand>
</feature>
<reference evidence="22 23" key="1">
    <citation type="submission" date="2019-02" db="EMBL/GenBank/DDBJ databases">
        <title>Genomic Encyclopedia of Type Strains, Phase IV (KMG-IV): sequencing the most valuable type-strain genomes for metagenomic binning, comparative biology and taxonomic classification.</title>
        <authorList>
            <person name="Goeker M."/>
        </authorList>
    </citation>
    <scope>NUCLEOTIDE SEQUENCE [LARGE SCALE GENOMIC DNA]</scope>
    <source>
        <strain evidence="22 23">DSM 21223</strain>
    </source>
</reference>
<comment type="caution">
    <text evidence="22">The sequence shown here is derived from an EMBL/GenBank/DDBJ whole genome shotgun (WGS) entry which is preliminary data.</text>
</comment>
<dbReference type="PIRSF" id="PIRSF017184">
    <property type="entry name" value="Nnr"/>
    <property type="match status" value="1"/>
</dbReference>
<dbReference type="SUPFAM" id="SSF53613">
    <property type="entry name" value="Ribokinase-like"/>
    <property type="match status" value="1"/>
</dbReference>